<evidence type="ECO:0000313" key="2">
    <source>
        <dbReference type="Proteomes" id="UP000437862"/>
    </source>
</evidence>
<accession>A0ABX6FNJ1</accession>
<keyword evidence="2" id="KW-1185">Reference proteome</keyword>
<evidence type="ECO:0000313" key="1">
    <source>
        <dbReference type="EMBL" id="QGZ39125.1"/>
    </source>
</evidence>
<reference evidence="1 2" key="1">
    <citation type="submission" date="2019-12" db="EMBL/GenBank/DDBJ databases">
        <title>Draft Genome Sequences of Six Type Strains of the Genus Massilia.</title>
        <authorList>
            <person name="Miess H."/>
            <person name="Frediansyah A."/>
            <person name="Goeker M."/>
            <person name="Gross H."/>
        </authorList>
    </citation>
    <scope>NUCLEOTIDE SEQUENCE [LARGE SCALE GENOMIC DNA]</scope>
    <source>
        <strain evidence="1 2">DSM 26639</strain>
    </source>
</reference>
<name>A0ABX6FNJ1_9BURK</name>
<dbReference type="EMBL" id="CP046904">
    <property type="protein sequence ID" value="QGZ39125.1"/>
    <property type="molecule type" value="Genomic_DNA"/>
</dbReference>
<dbReference type="Proteomes" id="UP000437862">
    <property type="component" value="Chromosome"/>
</dbReference>
<dbReference type="RefSeq" id="WP_145875537.1">
    <property type="nucleotide sequence ID" value="NZ_CP046904.1"/>
</dbReference>
<organism evidence="1 2">
    <name type="scientific">Pseudoduganella flava</name>
    <dbReference type="NCBI Taxonomy" id="871742"/>
    <lineage>
        <taxon>Bacteria</taxon>
        <taxon>Pseudomonadati</taxon>
        <taxon>Pseudomonadota</taxon>
        <taxon>Betaproteobacteria</taxon>
        <taxon>Burkholderiales</taxon>
        <taxon>Oxalobacteraceae</taxon>
        <taxon>Telluria group</taxon>
        <taxon>Pseudoduganella</taxon>
    </lineage>
</organism>
<protein>
    <submittedName>
        <fullName evidence="1">Uncharacterized protein</fullName>
    </submittedName>
</protein>
<sequence>MTEINAAAVINGSAEKVRYMMQHVRAFFPALLSPAARVEELNFFFQCSLIATGFEPRFKGIT</sequence>
<proteinExistence type="predicted"/>
<gene>
    <name evidence="1" type="ORF">GO485_08765</name>
</gene>